<comment type="caution">
    <text evidence="1">The sequence shown here is derived from an EMBL/GenBank/DDBJ whole genome shotgun (WGS) entry which is preliminary data.</text>
</comment>
<gene>
    <name evidence="1" type="ORF">LCGC14_1852140</name>
</gene>
<evidence type="ECO:0000313" key="1">
    <source>
        <dbReference type="EMBL" id="KKL95682.1"/>
    </source>
</evidence>
<reference evidence="1" key="1">
    <citation type="journal article" date="2015" name="Nature">
        <title>Complex archaea that bridge the gap between prokaryotes and eukaryotes.</title>
        <authorList>
            <person name="Spang A."/>
            <person name="Saw J.H."/>
            <person name="Jorgensen S.L."/>
            <person name="Zaremba-Niedzwiedzka K."/>
            <person name="Martijn J."/>
            <person name="Lind A.E."/>
            <person name="van Eijk R."/>
            <person name="Schleper C."/>
            <person name="Guy L."/>
            <person name="Ettema T.J."/>
        </authorList>
    </citation>
    <scope>NUCLEOTIDE SEQUENCE</scope>
</reference>
<dbReference type="AlphaFoldDB" id="A0A0F9J997"/>
<accession>A0A0F9J997</accession>
<protein>
    <submittedName>
        <fullName evidence="1">Uncharacterized protein</fullName>
    </submittedName>
</protein>
<organism evidence="1">
    <name type="scientific">marine sediment metagenome</name>
    <dbReference type="NCBI Taxonomy" id="412755"/>
    <lineage>
        <taxon>unclassified sequences</taxon>
        <taxon>metagenomes</taxon>
        <taxon>ecological metagenomes</taxon>
    </lineage>
</organism>
<sequence>MREWYVIENSRNGTVFGTDETFGYIPRDVVENELGIPHKEGCQWFTREQSEAMRAHPEWRTDEPK</sequence>
<proteinExistence type="predicted"/>
<name>A0A0F9J997_9ZZZZ</name>
<dbReference type="EMBL" id="LAZR01018617">
    <property type="protein sequence ID" value="KKL95682.1"/>
    <property type="molecule type" value="Genomic_DNA"/>
</dbReference>